<dbReference type="InterPro" id="IPR002035">
    <property type="entry name" value="VWF_A"/>
</dbReference>
<dbReference type="EMBL" id="JAAGOX010000011">
    <property type="protein sequence ID" value="NDW44650.1"/>
    <property type="molecule type" value="Genomic_DNA"/>
</dbReference>
<dbReference type="Pfam" id="PF13519">
    <property type="entry name" value="VWA_2"/>
    <property type="match status" value="1"/>
</dbReference>
<proteinExistence type="predicted"/>
<sequence>MADLLWPFAAHGPATEVLDWRTDVLQSEAGEQRLSLRDAPREVLTLRHRLDGPGLAEALALARRGLAGEWIVPLWHMADRSGDDITLGETSLSIAARYADFRAPGFAVAASNGGDAYLLTLAAVHPDGIDLTATAGVALTRPVIAPAQRARLLAPLEIEHRHADLGFVTARFLLQESADLSGLRGTALYIAVDTSTSMSGAKITAAMAAVRALVDELAGSVPPALRNDICILLWNETVADMQVRRDADRQDLTYLSDWLAQPPVLRGGTDFAMALSEAQGFFAGGGAKRRIILFLTDGEPYPLSSATAAVALLETIADVEVYGFNIGLTNTSWTAMLDNTPSDGVPVIAPGDTDSLRDTLLGTLFGSPRYRGRDVLMDPSVLRQPLAQTLSQSFEGVDSGLGPVVFEPLRDLVEHGSVLTLKDMGPANTWSRRRWLHHLRGRARAFWLPTWGRELALQQEALAGDDALIGTPHLEPSDWIGRHVLLDLPGQPIFRVITSASLDPLGLRFGIDPLDRDVPITTPGHLLTLVRLDTDRIEIEHRPAGTEVSFPVLEIPDPAP</sequence>
<accession>A0A6B2NN07</accession>
<gene>
    <name evidence="2" type="ORF">G0P99_06750</name>
</gene>
<dbReference type="SMART" id="SM00327">
    <property type="entry name" value="VWA"/>
    <property type="match status" value="1"/>
</dbReference>
<dbReference type="InterPro" id="IPR036465">
    <property type="entry name" value="vWFA_dom_sf"/>
</dbReference>
<dbReference type="Gene3D" id="3.40.50.410">
    <property type="entry name" value="von Willebrand factor, type A domain"/>
    <property type="match status" value="1"/>
</dbReference>
<evidence type="ECO:0000259" key="1">
    <source>
        <dbReference type="PROSITE" id="PS50234"/>
    </source>
</evidence>
<dbReference type="AlphaFoldDB" id="A0A6B2NN07"/>
<feature type="domain" description="VWFA" evidence="1">
    <location>
        <begin position="187"/>
        <end position="364"/>
    </location>
</feature>
<protein>
    <submittedName>
        <fullName evidence="2">VWA domain-containing protein</fullName>
    </submittedName>
</protein>
<dbReference type="SUPFAM" id="SSF53300">
    <property type="entry name" value="vWA-like"/>
    <property type="match status" value="1"/>
</dbReference>
<organism evidence="2">
    <name type="scientific">Ruegeria sp. PrR005</name>
    <dbReference type="NCBI Taxonomy" id="2706882"/>
    <lineage>
        <taxon>Bacteria</taxon>
        <taxon>Pseudomonadati</taxon>
        <taxon>Pseudomonadota</taxon>
        <taxon>Alphaproteobacteria</taxon>
        <taxon>Rhodobacterales</taxon>
        <taxon>Roseobacteraceae</taxon>
        <taxon>Ruegeria</taxon>
    </lineage>
</organism>
<name>A0A6B2NN07_9RHOB</name>
<dbReference type="PROSITE" id="PS50234">
    <property type="entry name" value="VWFA"/>
    <property type="match status" value="1"/>
</dbReference>
<evidence type="ECO:0000313" key="2">
    <source>
        <dbReference type="EMBL" id="NDW44650.1"/>
    </source>
</evidence>
<reference evidence="2" key="1">
    <citation type="submission" date="2020-02" db="EMBL/GenBank/DDBJ databases">
        <title>Delineation of the pyrene-degrading pathway in Roseobacter clade bacteria by genomic analysis.</title>
        <authorList>
            <person name="Zhou H."/>
            <person name="Wang H."/>
        </authorList>
    </citation>
    <scope>NUCLEOTIDE SEQUENCE</scope>
    <source>
        <strain evidence="2">PrR005</strain>
    </source>
</reference>
<dbReference type="RefSeq" id="WP_164128630.1">
    <property type="nucleotide sequence ID" value="NZ_JAAGOX010000011.1"/>
</dbReference>
<dbReference type="CDD" id="cd00198">
    <property type="entry name" value="vWFA"/>
    <property type="match status" value="1"/>
</dbReference>
<comment type="caution">
    <text evidence="2">The sequence shown here is derived from an EMBL/GenBank/DDBJ whole genome shotgun (WGS) entry which is preliminary data.</text>
</comment>